<dbReference type="GO" id="GO:0004674">
    <property type="term" value="F:protein serine/threonine kinase activity"/>
    <property type="evidence" value="ECO:0007669"/>
    <property type="project" value="UniProtKB-EC"/>
</dbReference>
<reference evidence="10" key="1">
    <citation type="submission" date="2015-12" db="EMBL/GenBank/DDBJ databases">
        <title>Update maize B73 reference genome by single molecule sequencing technologies.</title>
        <authorList>
            <consortium name="Maize Genome Sequencing Project"/>
            <person name="Ware D."/>
        </authorList>
    </citation>
    <scope>NUCLEOTIDE SEQUENCE [LARGE SCALE GENOMIC DNA]</scope>
    <source>
        <strain evidence="10">cv. B73</strain>
    </source>
</reference>
<dbReference type="FunFam" id="3.30.200.20:FF:000228">
    <property type="entry name" value="Serine/threonine-protein kinase BIK1"/>
    <property type="match status" value="1"/>
</dbReference>
<keyword evidence="3 6" id="KW-0547">Nucleotide-binding</keyword>
<dbReference type="Proteomes" id="UP000007305">
    <property type="component" value="Chromosome 1"/>
</dbReference>
<evidence type="ECO:0000256" key="5">
    <source>
        <dbReference type="ARBA" id="ARBA00022840"/>
    </source>
</evidence>
<feature type="compositionally biased region" description="Basic and acidic residues" evidence="7">
    <location>
        <begin position="278"/>
        <end position="287"/>
    </location>
</feature>
<feature type="domain" description="Tyrosine-protein kinase catalytic" evidence="8">
    <location>
        <begin position="95"/>
        <end position="293"/>
    </location>
</feature>
<feature type="region of interest" description="Disordered" evidence="7">
    <location>
        <begin position="194"/>
        <end position="221"/>
    </location>
</feature>
<evidence type="ECO:0000256" key="4">
    <source>
        <dbReference type="ARBA" id="ARBA00022777"/>
    </source>
</evidence>
<feature type="compositionally biased region" description="Basic and acidic residues" evidence="7">
    <location>
        <begin position="257"/>
        <end position="267"/>
    </location>
</feature>
<evidence type="ECO:0000256" key="7">
    <source>
        <dbReference type="SAM" id="MobiDB-lite"/>
    </source>
</evidence>
<accession>A0A804LKR9</accession>
<keyword evidence="5 6" id="KW-0067">ATP-binding</keyword>
<dbReference type="OrthoDB" id="4062651at2759"/>
<evidence type="ECO:0000256" key="3">
    <source>
        <dbReference type="ARBA" id="ARBA00022741"/>
    </source>
</evidence>
<dbReference type="AlphaFoldDB" id="A0A804LKR9"/>
<keyword evidence="11" id="KW-1267">Proteomics identification</keyword>
<evidence type="ECO:0000313" key="9">
    <source>
        <dbReference type="EnsemblPlants" id="Zm00001eb017800_P002"/>
    </source>
</evidence>
<dbReference type="EnsemblPlants" id="Zm00001eb017800_T002">
    <property type="protein sequence ID" value="Zm00001eb017800_P002"/>
    <property type="gene ID" value="Zm00001eb017800"/>
</dbReference>
<proteinExistence type="evidence at protein level"/>
<feature type="compositionally biased region" description="Basic residues" evidence="7">
    <location>
        <begin position="350"/>
        <end position="362"/>
    </location>
</feature>
<dbReference type="GO" id="GO:0004713">
    <property type="term" value="F:protein tyrosine kinase activity"/>
    <property type="evidence" value="ECO:0007669"/>
    <property type="project" value="InterPro"/>
</dbReference>
<evidence type="ECO:0007829" key="11">
    <source>
        <dbReference type="PeptideAtlas" id="A0A804LKR9"/>
    </source>
</evidence>
<dbReference type="InterPro" id="IPR050823">
    <property type="entry name" value="Plant_Ser_Thr_Prot_Kinase"/>
</dbReference>
<protein>
    <recommendedName>
        <fullName evidence="1">non-specific serine/threonine protein kinase</fullName>
        <ecNumber evidence="1">2.7.11.1</ecNumber>
    </recommendedName>
</protein>
<evidence type="ECO:0000256" key="1">
    <source>
        <dbReference type="ARBA" id="ARBA00012513"/>
    </source>
</evidence>
<feature type="binding site" evidence="6">
    <location>
        <position position="130"/>
    </location>
    <ligand>
        <name>ATP</name>
        <dbReference type="ChEBI" id="CHEBI:30616"/>
    </ligand>
</feature>
<dbReference type="SUPFAM" id="SSF56112">
    <property type="entry name" value="Protein kinase-like (PK-like)"/>
    <property type="match status" value="1"/>
</dbReference>
<evidence type="ECO:0000256" key="6">
    <source>
        <dbReference type="PROSITE-ProRule" id="PRU10141"/>
    </source>
</evidence>
<feature type="compositionally biased region" description="Low complexity" evidence="7">
    <location>
        <begin position="363"/>
        <end position="372"/>
    </location>
</feature>
<reference evidence="9" key="2">
    <citation type="submission" date="2019-07" db="EMBL/GenBank/DDBJ databases">
        <authorList>
            <person name="Seetharam A."/>
            <person name="Woodhouse M."/>
            <person name="Cannon E."/>
        </authorList>
    </citation>
    <scope>NUCLEOTIDE SEQUENCE [LARGE SCALE GENOMIC DNA]</scope>
    <source>
        <strain evidence="9">cv. B73</strain>
    </source>
</reference>
<dbReference type="PANTHER" id="PTHR45621">
    <property type="entry name" value="OS01G0588500 PROTEIN-RELATED"/>
    <property type="match status" value="1"/>
</dbReference>
<dbReference type="InterPro" id="IPR017441">
    <property type="entry name" value="Protein_kinase_ATP_BS"/>
</dbReference>
<dbReference type="GO" id="GO:0005524">
    <property type="term" value="F:ATP binding"/>
    <property type="evidence" value="ECO:0007669"/>
    <property type="project" value="UniProtKB-UniRule"/>
</dbReference>
<feature type="region of interest" description="Disordered" evidence="7">
    <location>
        <begin position="246"/>
        <end position="425"/>
    </location>
</feature>
<keyword evidence="4" id="KW-0418">Kinase</keyword>
<dbReference type="EC" id="2.7.11.1" evidence="1"/>
<dbReference type="PROSITE" id="PS00107">
    <property type="entry name" value="PROTEIN_KINASE_ATP"/>
    <property type="match status" value="1"/>
</dbReference>
<dbReference type="Gramene" id="Zm00001eb017800_T002">
    <property type="protein sequence ID" value="Zm00001eb017800_P002"/>
    <property type="gene ID" value="Zm00001eb017800"/>
</dbReference>
<dbReference type="SMART" id="SM00219">
    <property type="entry name" value="TyrKc"/>
    <property type="match status" value="1"/>
</dbReference>
<reference evidence="9" key="3">
    <citation type="submission" date="2021-05" db="UniProtKB">
        <authorList>
            <consortium name="EnsemblPlants"/>
        </authorList>
    </citation>
    <scope>IDENTIFICATION</scope>
    <source>
        <strain evidence="9">cv. B73</strain>
    </source>
</reference>
<keyword evidence="2" id="KW-0808">Transferase</keyword>
<sequence length="450" mass="48828">MTKAWRPMLASATKCCAAEDAAVAPDGLARCRPQQSELSRRLASFRRLSSLANSPASAAGTDKDGGSVKQAGEMAGPLQLHSFGLGELRGVTHDFASSFLLGEGGFGAVYKGFVDAGMRPGLAAQPVAVKQLNAAGFQGHREWLAEVIFLGQFRHSHLVRLLGYCCEDEERLLVYEFMPRGSLENHLFRSRDLGDATVGHPAQGGHRRRQGSGLPPRRQHARHLQGLQGLQHPARLGLHRQAVGLRAGQDGARGRGHARDDARDGHPRLRGAGVRADGPPEREERRVQLRRRAPGAPHGAARHGARPRAQRTRRPAAEARGLDPPLPQRRQPPPALHHGPEAGGPLLRQGRARRGAAGRAVHRAAAAGQAAHGGRRRRARQAAGAQGHGRHRRPLARHRARRRTERHLRQDPRGGQGRRRRRVAPEERVLQAALVILTAGPPACHVVHVP</sequence>
<evidence type="ECO:0000313" key="10">
    <source>
        <dbReference type="Proteomes" id="UP000007305"/>
    </source>
</evidence>
<dbReference type="Gene3D" id="3.30.200.20">
    <property type="entry name" value="Phosphorylase Kinase, domain 1"/>
    <property type="match status" value="1"/>
</dbReference>
<organism evidence="9 10">
    <name type="scientific">Zea mays</name>
    <name type="common">Maize</name>
    <dbReference type="NCBI Taxonomy" id="4577"/>
    <lineage>
        <taxon>Eukaryota</taxon>
        <taxon>Viridiplantae</taxon>
        <taxon>Streptophyta</taxon>
        <taxon>Embryophyta</taxon>
        <taxon>Tracheophyta</taxon>
        <taxon>Spermatophyta</taxon>
        <taxon>Magnoliopsida</taxon>
        <taxon>Liliopsida</taxon>
        <taxon>Poales</taxon>
        <taxon>Poaceae</taxon>
        <taxon>PACMAD clade</taxon>
        <taxon>Panicoideae</taxon>
        <taxon>Andropogonodae</taxon>
        <taxon>Andropogoneae</taxon>
        <taxon>Tripsacinae</taxon>
        <taxon>Zea</taxon>
    </lineage>
</organism>
<dbReference type="Pfam" id="PF07714">
    <property type="entry name" value="PK_Tyr_Ser-Thr"/>
    <property type="match status" value="1"/>
</dbReference>
<dbReference type="InterPro" id="IPR011009">
    <property type="entry name" value="Kinase-like_dom_sf"/>
</dbReference>
<feature type="compositionally biased region" description="Pro residues" evidence="7">
    <location>
        <begin position="324"/>
        <end position="335"/>
    </location>
</feature>
<evidence type="ECO:0000259" key="8">
    <source>
        <dbReference type="SMART" id="SM00219"/>
    </source>
</evidence>
<feature type="compositionally biased region" description="Basic residues" evidence="7">
    <location>
        <begin position="388"/>
        <end position="406"/>
    </location>
</feature>
<gene>
    <name evidence="9" type="primary">LOC100279949</name>
</gene>
<evidence type="ECO:0000256" key="2">
    <source>
        <dbReference type="ARBA" id="ARBA00022679"/>
    </source>
</evidence>
<name>A0A804LKR9_MAIZE</name>
<feature type="compositionally biased region" description="Basic residues" evidence="7">
    <location>
        <begin position="300"/>
        <end position="314"/>
    </location>
</feature>
<keyword evidence="10" id="KW-1185">Reference proteome</keyword>
<dbReference type="InterPro" id="IPR001245">
    <property type="entry name" value="Ser-Thr/Tyr_kinase_cat_dom"/>
</dbReference>
<dbReference type="InterPro" id="IPR020635">
    <property type="entry name" value="Tyr_kinase_cat_dom"/>
</dbReference>